<dbReference type="Proteomes" id="UP001366060">
    <property type="component" value="Unassembled WGS sequence"/>
</dbReference>
<dbReference type="PANTHER" id="PTHR39327:SF1">
    <property type="entry name" value="BLR5470 PROTEIN"/>
    <property type="match status" value="1"/>
</dbReference>
<proteinExistence type="predicted"/>
<dbReference type="Gene3D" id="3.10.620.30">
    <property type="match status" value="1"/>
</dbReference>
<dbReference type="Pfam" id="PF06035">
    <property type="entry name" value="Peptidase_C93"/>
    <property type="match status" value="1"/>
</dbReference>
<dbReference type="EMBL" id="JBAKBA010000051">
    <property type="protein sequence ID" value="MEL0660668.1"/>
    <property type="molecule type" value="Genomic_DNA"/>
</dbReference>
<keyword evidence="2" id="KW-1185">Reference proteome</keyword>
<name>A0ABU9HG26_9GAMM</name>
<comment type="caution">
    <text evidence="1">The sequence shown here is derived from an EMBL/GenBank/DDBJ whole genome shotgun (WGS) entry which is preliminary data.</text>
</comment>
<dbReference type="InterPro" id="IPR010319">
    <property type="entry name" value="Transglutaminase-like_Cys_pept"/>
</dbReference>
<gene>
    <name evidence="1" type="ORF">V6255_16150</name>
</gene>
<organism evidence="1 2">
    <name type="scientific">Psychromonas arctica</name>
    <dbReference type="NCBI Taxonomy" id="168275"/>
    <lineage>
        <taxon>Bacteria</taxon>
        <taxon>Pseudomonadati</taxon>
        <taxon>Pseudomonadota</taxon>
        <taxon>Gammaproteobacteria</taxon>
        <taxon>Alteromonadales</taxon>
        <taxon>Psychromonadaceae</taxon>
        <taxon>Psychromonas</taxon>
    </lineage>
</organism>
<protein>
    <submittedName>
        <fullName evidence="1">Transglutaminase-like cysteine peptidase</fullName>
    </submittedName>
</protein>
<sequence length="211" mass="24239">MSSYYLYASVSLNFNSKKLISTLQKNYGARAAKRGTAWLKVLNKQYENEHQKLVSTNRFFNQLRFTTDKKLWGQSNYWATPVEFIGVNAGDCEDFALAKYFSLLAIGVADDKLRIVMVKSLTLNQYHMVVAYYATPTSEPLILDNIDGRIKKANDRKDLIPVYSFNGKLLWLNNVKKQGRVAGKPSRLKRWNDLNLRMGLNQLKQPVTSME</sequence>
<evidence type="ECO:0000313" key="2">
    <source>
        <dbReference type="Proteomes" id="UP001366060"/>
    </source>
</evidence>
<dbReference type="PANTHER" id="PTHR39327">
    <property type="match status" value="1"/>
</dbReference>
<reference evidence="1 2" key="1">
    <citation type="submission" date="2024-02" db="EMBL/GenBank/DDBJ databases">
        <title>Bacteria isolated from the canopy kelp, Nereocystis luetkeana.</title>
        <authorList>
            <person name="Pfister C.A."/>
            <person name="Younker I.T."/>
            <person name="Light S.H."/>
        </authorList>
    </citation>
    <scope>NUCLEOTIDE SEQUENCE [LARGE SCALE GENOMIC DNA]</scope>
    <source>
        <strain evidence="1 2">TI.2.07</strain>
    </source>
</reference>
<accession>A0ABU9HG26</accession>
<evidence type="ECO:0000313" key="1">
    <source>
        <dbReference type="EMBL" id="MEL0660668.1"/>
    </source>
</evidence>